<evidence type="ECO:0000313" key="3">
    <source>
        <dbReference type="Proteomes" id="UP000265938"/>
    </source>
</evidence>
<gene>
    <name evidence="2" type="ORF">D4741_05270</name>
</gene>
<dbReference type="Proteomes" id="UP000265938">
    <property type="component" value="Unassembled WGS sequence"/>
</dbReference>
<dbReference type="PROSITE" id="PS51257">
    <property type="entry name" value="PROKAR_LIPOPROTEIN"/>
    <property type="match status" value="1"/>
</dbReference>
<dbReference type="AlphaFoldDB" id="A0A3A3EP18"/>
<sequence>MKTLKPFLAFIALGLLAGCQSTTETGVSMARFESPEINSAPFHFRATVGTDTSKIIAKDTSESTSTSTALTTSMSMTLGYSTELTVGVGIGGDHDYEKYAIKHQFYGSPLESAVEKNFSMAVSLGYIRSEDAGYGPLLAGNYDDDTYDWDLSHDTYDIALISGYRLSSKALLYGSVFYQKGSIDVDYTQMYYRTEEGDVFLSGACSDTPEQCLDFSADHDGHNAGVSIALEYAFTHWFAITGEAVYKSMNWFDRSESETAANVNVEFRF</sequence>
<keyword evidence="1" id="KW-0732">Signal</keyword>
<feature type="signal peptide" evidence="1">
    <location>
        <begin position="1"/>
        <end position="17"/>
    </location>
</feature>
<dbReference type="RefSeq" id="WP_119852243.1">
    <property type="nucleotide sequence ID" value="NZ_QYSE01000001.1"/>
</dbReference>
<name>A0A3A3EP18_9GAMM</name>
<evidence type="ECO:0000313" key="2">
    <source>
        <dbReference type="EMBL" id="RJF37483.1"/>
    </source>
</evidence>
<proteinExistence type="predicted"/>
<evidence type="ECO:0008006" key="4">
    <source>
        <dbReference type="Google" id="ProtNLM"/>
    </source>
</evidence>
<organism evidence="2 3">
    <name type="scientific">Pseudoalteromonas gelatinilytica</name>
    <dbReference type="NCBI Taxonomy" id="1703256"/>
    <lineage>
        <taxon>Bacteria</taxon>
        <taxon>Pseudomonadati</taxon>
        <taxon>Pseudomonadota</taxon>
        <taxon>Gammaproteobacteria</taxon>
        <taxon>Alteromonadales</taxon>
        <taxon>Pseudoalteromonadaceae</taxon>
        <taxon>Pseudoalteromonas</taxon>
    </lineage>
</organism>
<dbReference type="EMBL" id="QYSE01000001">
    <property type="protein sequence ID" value="RJF37483.1"/>
    <property type="molecule type" value="Genomic_DNA"/>
</dbReference>
<comment type="caution">
    <text evidence="2">The sequence shown here is derived from an EMBL/GenBank/DDBJ whole genome shotgun (WGS) entry which is preliminary data.</text>
</comment>
<evidence type="ECO:0000256" key="1">
    <source>
        <dbReference type="SAM" id="SignalP"/>
    </source>
</evidence>
<protein>
    <recommendedName>
        <fullName evidence="4">Porin family protein</fullName>
    </recommendedName>
</protein>
<feature type="chain" id="PRO_5017460544" description="Porin family protein" evidence="1">
    <location>
        <begin position="18"/>
        <end position="269"/>
    </location>
</feature>
<accession>A0A3A3EP18</accession>
<reference evidence="2 3" key="1">
    <citation type="submission" date="2018-09" db="EMBL/GenBank/DDBJ databases">
        <title>Identification of marine bacteria producing industrial enzymes.</title>
        <authorList>
            <person name="Cheng T.H."/>
            <person name="Saidin J."/>
            <person name="Muhd D.D."/>
            <person name="Isa M.N.M."/>
            <person name="Bakar M.F.A."/>
            <person name="Ismail N."/>
        </authorList>
    </citation>
    <scope>NUCLEOTIDE SEQUENCE [LARGE SCALE GENOMIC DNA]</scope>
    <source>
        <strain evidence="2 3">MNAD 1.6</strain>
    </source>
</reference>